<evidence type="ECO:0000259" key="6">
    <source>
        <dbReference type="Pfam" id="PF00931"/>
    </source>
</evidence>
<organism evidence="8 9">
    <name type="scientific">Eucalyptus globulus</name>
    <name type="common">Tasmanian blue gum</name>
    <dbReference type="NCBI Taxonomy" id="34317"/>
    <lineage>
        <taxon>Eukaryota</taxon>
        <taxon>Viridiplantae</taxon>
        <taxon>Streptophyta</taxon>
        <taxon>Embryophyta</taxon>
        <taxon>Tracheophyta</taxon>
        <taxon>Spermatophyta</taxon>
        <taxon>Magnoliopsida</taxon>
        <taxon>eudicotyledons</taxon>
        <taxon>Gunneridae</taxon>
        <taxon>Pentapetalae</taxon>
        <taxon>rosids</taxon>
        <taxon>malvids</taxon>
        <taxon>Myrtales</taxon>
        <taxon>Myrtaceae</taxon>
        <taxon>Myrtoideae</taxon>
        <taxon>Eucalypteae</taxon>
        <taxon>Eucalyptus</taxon>
    </lineage>
</organism>
<comment type="similarity">
    <text evidence="1">Belongs to the disease resistance NB-LRR family.</text>
</comment>
<evidence type="ECO:0000256" key="3">
    <source>
        <dbReference type="ARBA" id="ARBA00022821"/>
    </source>
</evidence>
<dbReference type="Gene3D" id="1.10.8.430">
    <property type="entry name" value="Helical domain of apoptotic protease-activating factors"/>
    <property type="match status" value="1"/>
</dbReference>
<evidence type="ECO:0008006" key="10">
    <source>
        <dbReference type="Google" id="ProtNLM"/>
    </source>
</evidence>
<keyword evidence="5" id="KW-0175">Coiled coil</keyword>
<dbReference type="EMBL" id="JBJKBG010000007">
    <property type="protein sequence ID" value="KAL3729875.1"/>
    <property type="molecule type" value="Genomic_DNA"/>
</dbReference>
<dbReference type="Pfam" id="PF23247">
    <property type="entry name" value="LRR_RPS2"/>
    <property type="match status" value="3"/>
</dbReference>
<evidence type="ECO:0000313" key="9">
    <source>
        <dbReference type="Proteomes" id="UP001634007"/>
    </source>
</evidence>
<dbReference type="InterPro" id="IPR057135">
    <property type="entry name" value="At4g27190-like_LRR"/>
</dbReference>
<name>A0ABD3JQG8_EUCGL</name>
<dbReference type="Proteomes" id="UP001634007">
    <property type="component" value="Unassembled WGS sequence"/>
</dbReference>
<feature type="coiled-coil region" evidence="5">
    <location>
        <begin position="70"/>
        <end position="97"/>
    </location>
</feature>
<evidence type="ECO:0000256" key="1">
    <source>
        <dbReference type="ARBA" id="ARBA00008894"/>
    </source>
</evidence>
<proteinExistence type="inferred from homology"/>
<dbReference type="Gene3D" id="3.80.10.10">
    <property type="entry name" value="Ribonuclease Inhibitor"/>
    <property type="match status" value="3"/>
</dbReference>
<sequence length="1370" mass="155456">MSTDSVISIAWDILKCVVIPIKRQFGYALFSKRYAEDLQKEVGKLAYEDERVHNAVEEARNNLRNVYGQVTEWQASAEKALKEARDLLRDFEMAKKTCCHGTLPNPSCRYQFSRKAKDKIKIIELLAQDCSKFKDVSFSDPAPGSVATLSPTRKEGKDVVPSIKLRDDGIFESRALIIRDIMDALADNNNSVVGVYGMGGVGKSTLLADAERRIREEKSFDLVAKADVSENPDIKRIQGEIAHALGLDIKNEEYVSVRAERLHKRLENEEKMEKKVLIILDNLWKGLDLKSVGIPCGHDNKVIGCKLLLTSRNRDVLRREMGCDKDSLLGGLHEEEAKELFERIVGDKVHVDEFKPLVDEALHKCAGVPFLILAIAKRFRDAGLAEWKDTLKQIEMFKDRGINEVINKMLQLSYDNLEEEVKLTLRLCVVYGVSEPSLEYLVRYGVGLGLYGQDSSMEEARNRLSSLIRTLQASSLLLENGDGNGFKIHDLVREFVALAVSGDHSLLVLKDKDKCITELPKDKLKNCREICFPYVYLKELPEELDCPKLQIFLLFTNNKSLNVPNSLFKSMTKLMVLNLTGISVTCSPSPFQLLENLHTLCLDDCMLDNVAFIGELKWLQILSFQNSTIQRLPKEIGQLVELRLLDLNNCSQLQKIEPSVLGNLIKLEELYMENSFDKWNALEQTLPSNASLIELNNMKTLCTLHVSIPNPSVLPDDLNIKKLTKYKIQIGNAWCLPRAYRGSRTLELKFNPVSDVLQKGCIQSTLSGTDNLFLDGLNGIEQSICKLSQEGFPKLKHLHIVNSPSVHYILGWPSLTSFKKLESLLLKNLINLEKICHNHMSFKSFSTLKVVQVESCDKMEVLFPLSLLRELPQLEEIRVLDCHLMQEIVEDDDCDKVELRNLHVLELRNLPYISNFLIAMTAPSSSTSSDQVGTQIAFFDGQQVSTPSLESLMMIGLPKMKYLWGDKFPLRLSNLRSLVVSQCNYLSKVINSVSLINLHKLNTLTIKNCVLVQEIFYLDGSSASGNVETLSELTIITLGVLPSLRNIWNKNPCGIVRFHNLKQLLVYGCDNLPFMFFPSMVKSLANLRVLIIWNCKKMERIIMEEEGSGMGTSEILVFPMLTKLHLKNLESFLCFSCEEGSQDIQSQDHVISRFNALFNRQVSIPSLESLTMNELPKMKYLWSDEFPLGLSNLQSLAILDCRSLSEIINSVSLVKLHKLHTLTIKNCISVQEIFYLDKPSIGGNVETLSELTTMELKRLPSLRHIWNKNPCGIVWFHKLMELEVSNCDNLRFMFFPSMVKSLVKLRVLRVRDCKKMDSIIIEEEGSQMKTLEILAFPMLTNLYLNELESVSCFSCRKCKTNFLFSLLMIL</sequence>
<dbReference type="GO" id="GO:0006952">
    <property type="term" value="P:defense response"/>
    <property type="evidence" value="ECO:0007669"/>
    <property type="project" value="UniProtKB-KW"/>
</dbReference>
<keyword evidence="9" id="KW-1185">Reference proteome</keyword>
<dbReference type="GO" id="GO:0005524">
    <property type="term" value="F:ATP binding"/>
    <property type="evidence" value="ECO:0007669"/>
    <property type="project" value="UniProtKB-KW"/>
</dbReference>
<dbReference type="InterPro" id="IPR027417">
    <property type="entry name" value="P-loop_NTPase"/>
</dbReference>
<dbReference type="PANTHER" id="PTHR33463">
    <property type="entry name" value="NB-ARC DOMAIN-CONTAINING PROTEIN-RELATED"/>
    <property type="match status" value="1"/>
</dbReference>
<keyword evidence="3" id="KW-0611">Plant defense</keyword>
<dbReference type="Gene3D" id="3.40.50.300">
    <property type="entry name" value="P-loop containing nucleotide triphosphate hydrolases"/>
    <property type="match status" value="1"/>
</dbReference>
<dbReference type="Pfam" id="PF00931">
    <property type="entry name" value="NB-ARC"/>
    <property type="match status" value="1"/>
</dbReference>
<dbReference type="InterPro" id="IPR042197">
    <property type="entry name" value="Apaf_helical"/>
</dbReference>
<evidence type="ECO:0000259" key="7">
    <source>
        <dbReference type="Pfam" id="PF23247"/>
    </source>
</evidence>
<feature type="domain" description="Disease resistance protein At4g27190-like leucine-rich repeats" evidence="7">
    <location>
        <begin position="959"/>
        <end position="1096"/>
    </location>
</feature>
<dbReference type="InterPro" id="IPR032675">
    <property type="entry name" value="LRR_dom_sf"/>
</dbReference>
<accession>A0ABD3JQG8</accession>
<gene>
    <name evidence="8" type="ORF">ACJRO7_026944</name>
</gene>
<evidence type="ECO:0000256" key="2">
    <source>
        <dbReference type="ARBA" id="ARBA00022741"/>
    </source>
</evidence>
<comment type="caution">
    <text evidence="8">The sequence shown here is derived from an EMBL/GenBank/DDBJ whole genome shotgun (WGS) entry which is preliminary data.</text>
</comment>
<feature type="domain" description="Disease resistance protein At4g27190-like leucine-rich repeats" evidence="7">
    <location>
        <begin position="821"/>
        <end position="911"/>
    </location>
</feature>
<dbReference type="SUPFAM" id="SSF52058">
    <property type="entry name" value="L domain-like"/>
    <property type="match status" value="2"/>
</dbReference>
<dbReference type="SUPFAM" id="SSF52540">
    <property type="entry name" value="P-loop containing nucleoside triphosphate hydrolases"/>
    <property type="match status" value="1"/>
</dbReference>
<reference evidence="8 9" key="1">
    <citation type="submission" date="2024-11" db="EMBL/GenBank/DDBJ databases">
        <title>Chromosome-level genome assembly of Eucalyptus globulus Labill. provides insights into its genome evolution.</title>
        <authorList>
            <person name="Li X."/>
        </authorList>
    </citation>
    <scope>NUCLEOTIDE SEQUENCE [LARGE SCALE GENOMIC DNA]</scope>
    <source>
        <strain evidence="8">CL2024</strain>
        <tissue evidence="8">Fresh tender leaves</tissue>
    </source>
</reference>
<evidence type="ECO:0000256" key="5">
    <source>
        <dbReference type="SAM" id="Coils"/>
    </source>
</evidence>
<dbReference type="InterPro" id="IPR002182">
    <property type="entry name" value="NB-ARC"/>
</dbReference>
<feature type="domain" description="Disease resistance protein At4g27190-like leucine-rich repeats" evidence="7">
    <location>
        <begin position="1168"/>
        <end position="1314"/>
    </location>
</feature>
<dbReference type="InterPro" id="IPR050905">
    <property type="entry name" value="Plant_NBS-LRR"/>
</dbReference>
<feature type="domain" description="NB-ARC" evidence="6">
    <location>
        <begin position="179"/>
        <end position="348"/>
    </location>
</feature>
<dbReference type="PRINTS" id="PR00364">
    <property type="entry name" value="DISEASERSIST"/>
</dbReference>
<keyword evidence="2" id="KW-0547">Nucleotide-binding</keyword>
<dbReference type="PANTHER" id="PTHR33463:SF203">
    <property type="entry name" value="AAA+ ATPASE DOMAIN-CONTAINING PROTEIN"/>
    <property type="match status" value="1"/>
</dbReference>
<evidence type="ECO:0000313" key="8">
    <source>
        <dbReference type="EMBL" id="KAL3729875.1"/>
    </source>
</evidence>
<keyword evidence="4" id="KW-0067">ATP-binding</keyword>
<evidence type="ECO:0000256" key="4">
    <source>
        <dbReference type="ARBA" id="ARBA00022840"/>
    </source>
</evidence>
<protein>
    <recommendedName>
        <fullName evidence="10">AAA+ ATPase domain-containing protein</fullName>
    </recommendedName>
</protein>